<dbReference type="Gene3D" id="1.10.357.10">
    <property type="entry name" value="Tetracycline Repressor, domain 2"/>
    <property type="match status" value="1"/>
</dbReference>
<evidence type="ECO:0000256" key="2">
    <source>
        <dbReference type="ARBA" id="ARBA00022801"/>
    </source>
</evidence>
<reference evidence="7" key="1">
    <citation type="submission" date="2023-02" db="EMBL/GenBank/DDBJ databases">
        <title>Description and genomic characterization of Salipiger bruguierae sp. nov., isolated from the sediment of mangrove plant Bruguiera sexangula.</title>
        <authorList>
            <person name="Long M."/>
        </authorList>
    </citation>
    <scope>NUCLEOTIDE SEQUENCE</scope>
    <source>
        <strain evidence="7">H15</strain>
        <plasmid evidence="7">unnamed2</plasmid>
    </source>
</reference>
<dbReference type="PROSITE" id="PS01173">
    <property type="entry name" value="LIPASE_GDXG_HIS"/>
    <property type="match status" value="1"/>
</dbReference>
<dbReference type="PANTHER" id="PTHR30328">
    <property type="entry name" value="TRANSCRIPTIONAL REPRESSOR"/>
    <property type="match status" value="1"/>
</dbReference>
<dbReference type="InterPro" id="IPR002168">
    <property type="entry name" value="Lipase_GDXG_HIS_AS"/>
</dbReference>
<proteinExistence type="inferred from homology"/>
<evidence type="ECO:0000256" key="5">
    <source>
        <dbReference type="SAM" id="MobiDB-lite"/>
    </source>
</evidence>
<evidence type="ECO:0000256" key="3">
    <source>
        <dbReference type="ARBA" id="ARBA00023125"/>
    </source>
</evidence>
<accession>A0AAU8AS89</accession>
<dbReference type="RefSeq" id="WP_353476254.1">
    <property type="nucleotide sequence ID" value="NZ_CP123387.1"/>
</dbReference>
<dbReference type="InterPro" id="IPR013094">
    <property type="entry name" value="AB_hydrolase_3"/>
</dbReference>
<dbReference type="InterPro" id="IPR050109">
    <property type="entry name" value="HTH-type_TetR-like_transc_reg"/>
</dbReference>
<dbReference type="Pfam" id="PF07859">
    <property type="entry name" value="Abhydrolase_3"/>
    <property type="match status" value="1"/>
</dbReference>
<dbReference type="PROSITE" id="PS50977">
    <property type="entry name" value="HTH_TETR_2"/>
    <property type="match status" value="1"/>
</dbReference>
<gene>
    <name evidence="7" type="ORF">PVT71_25200</name>
</gene>
<geneLocation type="plasmid" evidence="7">
    <name>unnamed2</name>
</geneLocation>
<comment type="similarity">
    <text evidence="1">Belongs to the 'GDXG' lipolytic enzyme family.</text>
</comment>
<feature type="DNA-binding region" description="H-T-H motif" evidence="4">
    <location>
        <begin position="53"/>
        <end position="72"/>
    </location>
</feature>
<dbReference type="GO" id="GO:0016787">
    <property type="term" value="F:hydrolase activity"/>
    <property type="evidence" value="ECO:0007669"/>
    <property type="project" value="UniProtKB-KW"/>
</dbReference>
<dbReference type="Gene3D" id="3.40.50.1820">
    <property type="entry name" value="alpha/beta hydrolase"/>
    <property type="match status" value="1"/>
</dbReference>
<keyword evidence="7" id="KW-0614">Plasmid</keyword>
<feature type="region of interest" description="Disordered" evidence="5">
    <location>
        <begin position="1"/>
        <end position="20"/>
    </location>
</feature>
<dbReference type="InterPro" id="IPR041474">
    <property type="entry name" value="NicS_C"/>
</dbReference>
<dbReference type="InterPro" id="IPR001647">
    <property type="entry name" value="HTH_TetR"/>
</dbReference>
<dbReference type="Pfam" id="PF00440">
    <property type="entry name" value="TetR_N"/>
    <property type="match status" value="1"/>
</dbReference>
<evidence type="ECO:0000256" key="4">
    <source>
        <dbReference type="PROSITE-ProRule" id="PRU00335"/>
    </source>
</evidence>
<dbReference type="InterPro" id="IPR036271">
    <property type="entry name" value="Tet_transcr_reg_TetR-rel_C_sf"/>
</dbReference>
<dbReference type="PANTHER" id="PTHR30328:SF54">
    <property type="entry name" value="HTH-TYPE TRANSCRIPTIONAL REPRESSOR SCO4008"/>
    <property type="match status" value="1"/>
</dbReference>
<name>A0AAU8AS89_9RHOB</name>
<dbReference type="AlphaFoldDB" id="A0AAU8AS89"/>
<dbReference type="SUPFAM" id="SSF46689">
    <property type="entry name" value="Homeodomain-like"/>
    <property type="match status" value="1"/>
</dbReference>
<dbReference type="Pfam" id="PF17938">
    <property type="entry name" value="TetR_C_29"/>
    <property type="match status" value="1"/>
</dbReference>
<evidence type="ECO:0000313" key="7">
    <source>
        <dbReference type="EMBL" id="XCC97362.1"/>
    </source>
</evidence>
<keyword evidence="2 7" id="KW-0378">Hydrolase</keyword>
<keyword evidence="3 4" id="KW-0238">DNA-binding</keyword>
<dbReference type="InterPro" id="IPR009057">
    <property type="entry name" value="Homeodomain-like_sf"/>
</dbReference>
<sequence>MEDVIVTNRDPATDGDGEGVARRHWKQNPEAVRANILDVARKAFVAHGLTGAKIDDIAAGTETSKRMIYYYFGDKEGLYRAVLEDTYARVRAAEDRLDLASLHPVEALRRLAEFTFDHHAENTDFIRLVMVENLHNAAHMEKVEDIAGKNVSAVGLLDEIYQRGCAEGLFRRGLTALELRWHISALAFFNVANRPTFSHLYGDSLFDPKGQQQLRRHIGDMLLRFVMKPGLSVEEAAVRPVTETRAIHPDIYRFRETWDATWATLPTEGDATTRRLHFESVSRSLRLPSPEGVETDEEHWIDTESGPVRVRLFRPPDPEPLPAVVYLHGGAWRQGSPETHWNITSRMAAWSGHLVISVDYALAPEAAYPAALHQIPAVLTWARDHASMLGIDPERLSIAGDGAGGNLAAAVALMCRDAGLPLAAQLLIYPICDFDTSRPSCSEYAEGPLWTLAQLLSAHAGYCPDVTLRLSDPLVAPLLASSHEGLPPCYLALAEHDPMRDSGAAYGEALRAAGVPVQVDPGVGLVRDYLQAIGFGTAAEDRLREMSAWLKEEVAAR</sequence>
<dbReference type="SUPFAM" id="SSF53474">
    <property type="entry name" value="alpha/beta-Hydrolases"/>
    <property type="match status" value="1"/>
</dbReference>
<feature type="domain" description="HTH tetR-type" evidence="6">
    <location>
        <begin position="30"/>
        <end position="90"/>
    </location>
</feature>
<evidence type="ECO:0000259" key="6">
    <source>
        <dbReference type="PROSITE" id="PS50977"/>
    </source>
</evidence>
<protein>
    <submittedName>
        <fullName evidence="7">Alpha/beta hydrolase fold domain-containing protein</fullName>
    </submittedName>
</protein>
<dbReference type="EMBL" id="CP123387">
    <property type="protein sequence ID" value="XCC97362.1"/>
    <property type="molecule type" value="Genomic_DNA"/>
</dbReference>
<organism evidence="7">
    <name type="scientific">Alloyangia sp. H15</name>
    <dbReference type="NCBI Taxonomy" id="3029062"/>
    <lineage>
        <taxon>Bacteria</taxon>
        <taxon>Pseudomonadati</taxon>
        <taxon>Pseudomonadota</taxon>
        <taxon>Alphaproteobacteria</taxon>
        <taxon>Rhodobacterales</taxon>
        <taxon>Roseobacteraceae</taxon>
        <taxon>Alloyangia</taxon>
    </lineage>
</organism>
<dbReference type="GO" id="GO:0003677">
    <property type="term" value="F:DNA binding"/>
    <property type="evidence" value="ECO:0007669"/>
    <property type="project" value="UniProtKB-UniRule"/>
</dbReference>
<dbReference type="InterPro" id="IPR029058">
    <property type="entry name" value="AB_hydrolase_fold"/>
</dbReference>
<evidence type="ECO:0000256" key="1">
    <source>
        <dbReference type="ARBA" id="ARBA00010515"/>
    </source>
</evidence>
<dbReference type="SUPFAM" id="SSF48498">
    <property type="entry name" value="Tetracyclin repressor-like, C-terminal domain"/>
    <property type="match status" value="1"/>
</dbReference>